<dbReference type="PANTHER" id="PTHR47764:SF2">
    <property type="entry name" value="UBIQUITIN-LIKE PROTEASE FAMILY PROFILE DOMAIN-CONTAINING PROTEIN"/>
    <property type="match status" value="1"/>
</dbReference>
<dbReference type="Pfam" id="PF02902">
    <property type="entry name" value="Peptidase_C48"/>
    <property type="match status" value="1"/>
</dbReference>
<dbReference type="SUPFAM" id="SSF54001">
    <property type="entry name" value="Cysteine proteinases"/>
    <property type="match status" value="1"/>
</dbReference>
<evidence type="ECO:0000256" key="3">
    <source>
        <dbReference type="ARBA" id="ARBA00022801"/>
    </source>
</evidence>
<accession>A0AAF0XAS7</accession>
<reference evidence="6" key="1">
    <citation type="journal article" date="2016" name="Nat. Genet.">
        <title>A high-quality carrot genome assembly provides new insights into carotenoid accumulation and asterid genome evolution.</title>
        <authorList>
            <person name="Iorizzo M."/>
            <person name="Ellison S."/>
            <person name="Senalik D."/>
            <person name="Zeng P."/>
            <person name="Satapoomin P."/>
            <person name="Huang J."/>
            <person name="Bowman M."/>
            <person name="Iovene M."/>
            <person name="Sanseverino W."/>
            <person name="Cavagnaro P."/>
            <person name="Yildiz M."/>
            <person name="Macko-Podgorni A."/>
            <person name="Moranska E."/>
            <person name="Grzebelus E."/>
            <person name="Grzebelus D."/>
            <person name="Ashrafi H."/>
            <person name="Zheng Z."/>
            <person name="Cheng S."/>
            <person name="Spooner D."/>
            <person name="Van Deynze A."/>
            <person name="Simon P."/>
        </authorList>
    </citation>
    <scope>NUCLEOTIDE SEQUENCE</scope>
    <source>
        <tissue evidence="6">Leaf</tissue>
    </source>
</reference>
<evidence type="ECO:0000313" key="6">
    <source>
        <dbReference type="EMBL" id="WOH04856.1"/>
    </source>
</evidence>
<dbReference type="Pfam" id="PF25352">
    <property type="entry name" value="PH_ULP"/>
    <property type="match status" value="1"/>
</dbReference>
<organism evidence="6 7">
    <name type="scientific">Daucus carota subsp. sativus</name>
    <name type="common">Carrot</name>
    <dbReference type="NCBI Taxonomy" id="79200"/>
    <lineage>
        <taxon>Eukaryota</taxon>
        <taxon>Viridiplantae</taxon>
        <taxon>Streptophyta</taxon>
        <taxon>Embryophyta</taxon>
        <taxon>Tracheophyta</taxon>
        <taxon>Spermatophyta</taxon>
        <taxon>Magnoliopsida</taxon>
        <taxon>eudicotyledons</taxon>
        <taxon>Gunneridae</taxon>
        <taxon>Pentapetalae</taxon>
        <taxon>asterids</taxon>
        <taxon>campanulids</taxon>
        <taxon>Apiales</taxon>
        <taxon>Apiaceae</taxon>
        <taxon>Apioideae</taxon>
        <taxon>Scandiceae</taxon>
        <taxon>Daucinae</taxon>
        <taxon>Daucus</taxon>
        <taxon>Daucus sect. Daucus</taxon>
    </lineage>
</organism>
<proteinExistence type="inferred from homology"/>
<dbReference type="InterPro" id="IPR003653">
    <property type="entry name" value="Peptidase_C48_C"/>
</dbReference>
<feature type="region of interest" description="Disordered" evidence="4">
    <location>
        <begin position="1"/>
        <end position="23"/>
    </location>
</feature>
<dbReference type="PROSITE" id="PS50600">
    <property type="entry name" value="ULP_PROTEASE"/>
    <property type="match status" value="1"/>
</dbReference>
<evidence type="ECO:0000256" key="2">
    <source>
        <dbReference type="ARBA" id="ARBA00022670"/>
    </source>
</evidence>
<evidence type="ECO:0000256" key="1">
    <source>
        <dbReference type="ARBA" id="ARBA00005234"/>
    </source>
</evidence>
<evidence type="ECO:0000313" key="7">
    <source>
        <dbReference type="Proteomes" id="UP000077755"/>
    </source>
</evidence>
<name>A0AAF0XAS7_DAUCS</name>
<evidence type="ECO:0000259" key="5">
    <source>
        <dbReference type="PROSITE" id="PS50600"/>
    </source>
</evidence>
<dbReference type="InterPro" id="IPR038765">
    <property type="entry name" value="Papain-like_cys_pep_sf"/>
</dbReference>
<gene>
    <name evidence="6" type="ORF">DCAR_0624268</name>
</gene>
<dbReference type="AlphaFoldDB" id="A0AAF0XAS7"/>
<dbReference type="GO" id="GO:0008234">
    <property type="term" value="F:cysteine-type peptidase activity"/>
    <property type="evidence" value="ECO:0007669"/>
    <property type="project" value="InterPro"/>
</dbReference>
<sequence>MGKTLSRRAQSSSDKFAGFNFDDDPDQHLVEKHSLEIVNKFNSIPAPPKPSVTDTPRFLCAIDKYDFLKAFSKGNKDQDKKSGHEPIQIDASEEVVKGCASSLEVNVVSRSPDSYSYVPHNNHSAGCCLSKLNYASRGPDSVGTSTSSNRRVAKYAFPLDSQLVGITSDDDDSIELNSESGLNCHNRDEGFCILSLFSSFIYIYCDLQDRAIMFLPVHIVIGNKFFLDPQLTFTKNHVKLEVEGSSSFSGPLSFEWTFADIVSIESAWDEELLEVTLHLHLRSKDAELAMYFEDSGIVKLNWEFPYPHWPELQNKIWALDNKLKDLWTTNSHVDAGDIEDFLVDKFSSHHFHEYLKNQVKHKEVPQFHFFNCFFFRKLVDLDGDFSREHEGREVFLRVRKWTRKLNLFEKDYIFIPVNFSSHWSLIVICHPAEVANLKVKEVKEFCKVPCILHMDSIKGSHRGLEKLFQGYLLEEWKDRHSDLLVDISSRFGNVPFIDLKVPQQENLFDCGLFLLHYAELFIGEVPENFNPFRIGSSTFFLNEFCASANSCMVNHSNYIAHQKFGTKPVVETPHILHCDGEPKLSNDEILESRYNTRSSTDGYTHPARQYNQSKSIMSPIEEHEESEEQETAMSNWDKELNATESKLLPGISVDFQEVEKQDNILVSGDQISAVLDLDVEEFDKMSAVPSTPTPSDEFADCVVEDSEEICETQDDDDVCQRSANHQNKASSFNQVANSVATSLPSESMLNDGLANCVVGASEEKKFMTPWLKAKFGCAYQQEVTAVLSSEESNFIEITDSGERHTSLTSDAEERMSAKRPRNMLLEEEEPLRKRFQTIVID</sequence>
<evidence type="ECO:0000256" key="4">
    <source>
        <dbReference type="SAM" id="MobiDB-lite"/>
    </source>
</evidence>
<dbReference type="GO" id="GO:0006508">
    <property type="term" value="P:proteolysis"/>
    <property type="evidence" value="ECO:0007669"/>
    <property type="project" value="UniProtKB-KW"/>
</dbReference>
<keyword evidence="3" id="KW-0378">Hydrolase</keyword>
<dbReference type="Gene3D" id="3.40.395.10">
    <property type="entry name" value="Adenoviral Proteinase, Chain A"/>
    <property type="match status" value="1"/>
</dbReference>
<reference evidence="6" key="2">
    <citation type="submission" date="2022-03" db="EMBL/GenBank/DDBJ databases">
        <title>Draft title - Genomic analysis of global carrot germplasm unveils the trajectory of domestication and the origin of high carotenoid orange carrot.</title>
        <authorList>
            <person name="Iorizzo M."/>
            <person name="Ellison S."/>
            <person name="Senalik D."/>
            <person name="Macko-Podgorni A."/>
            <person name="Grzebelus D."/>
            <person name="Bostan H."/>
            <person name="Rolling W."/>
            <person name="Curaba J."/>
            <person name="Simon P."/>
        </authorList>
    </citation>
    <scope>NUCLEOTIDE SEQUENCE</scope>
    <source>
        <tissue evidence="6">Leaf</tissue>
    </source>
</reference>
<keyword evidence="7" id="KW-1185">Reference proteome</keyword>
<keyword evidence="2" id="KW-0645">Protease</keyword>
<dbReference type="EMBL" id="CP093348">
    <property type="protein sequence ID" value="WOH04856.1"/>
    <property type="molecule type" value="Genomic_DNA"/>
</dbReference>
<comment type="similarity">
    <text evidence="1">Belongs to the peptidase C48 family.</text>
</comment>
<protein>
    <recommendedName>
        <fullName evidence="5">Ubiquitin-like protease family profile domain-containing protein</fullName>
    </recommendedName>
</protein>
<dbReference type="Proteomes" id="UP000077755">
    <property type="component" value="Chromosome 6"/>
</dbReference>
<dbReference type="InterPro" id="IPR057375">
    <property type="entry name" value="ULP2A/B_PH"/>
</dbReference>
<dbReference type="PANTHER" id="PTHR47764">
    <property type="entry name" value="UBIQUITIN-LIKE-SPECIFIC PROTEASE 2B-RELATED"/>
    <property type="match status" value="1"/>
</dbReference>
<feature type="domain" description="Ubiquitin-like protease family profile" evidence="5">
    <location>
        <begin position="319"/>
        <end position="521"/>
    </location>
</feature>